<gene>
    <name evidence="2" type="ORF">PanWU01x14_349190</name>
</gene>
<evidence type="ECO:0000313" key="2">
    <source>
        <dbReference type="EMBL" id="PON33846.1"/>
    </source>
</evidence>
<dbReference type="EMBL" id="JXTB01000698">
    <property type="protein sequence ID" value="PON33846.1"/>
    <property type="molecule type" value="Genomic_DNA"/>
</dbReference>
<reference evidence="3" key="1">
    <citation type="submission" date="2016-06" db="EMBL/GenBank/DDBJ databases">
        <title>Parallel loss of symbiosis genes in relatives of nitrogen-fixing non-legume Parasponia.</title>
        <authorList>
            <person name="Van Velzen R."/>
            <person name="Holmer R."/>
            <person name="Bu F."/>
            <person name="Rutten L."/>
            <person name="Van Zeijl A."/>
            <person name="Liu W."/>
            <person name="Santuari L."/>
            <person name="Cao Q."/>
            <person name="Sharma T."/>
            <person name="Shen D."/>
            <person name="Roswanjaya Y."/>
            <person name="Wardhani T."/>
            <person name="Kalhor M.S."/>
            <person name="Jansen J."/>
            <person name="Van den Hoogen J."/>
            <person name="Gungor B."/>
            <person name="Hartog M."/>
            <person name="Hontelez J."/>
            <person name="Verver J."/>
            <person name="Yang W.-C."/>
            <person name="Schijlen E."/>
            <person name="Repin R."/>
            <person name="Schilthuizen M."/>
            <person name="Schranz E."/>
            <person name="Heidstra R."/>
            <person name="Miyata K."/>
            <person name="Fedorova E."/>
            <person name="Kohlen W."/>
            <person name="Bisseling T."/>
            <person name="Smit S."/>
            <person name="Geurts R."/>
        </authorList>
    </citation>
    <scope>NUCLEOTIDE SEQUENCE [LARGE SCALE GENOMIC DNA]</scope>
    <source>
        <strain evidence="3">cv. WU1-14</strain>
    </source>
</reference>
<dbReference type="Proteomes" id="UP000237105">
    <property type="component" value="Unassembled WGS sequence"/>
</dbReference>
<sequence length="202" mass="22531">MEKEAGALGLCRQQATRFGLTKTTRVVAKSGKFGVCTCGLLASSTSDGGRTSGVVLRHGVEQVKLVACDKEWDGVPGGVAKDDELLALLRQLLEKDSLSATFIDHFTSEEGWERMKRRLSKVTSSAIMRMLANTAAPAILIYDLVLKCIEKSEKVKEMAQAYEDLKKTREDEKNTFESEKKQLYEALAKKKLEKERLEEKIK</sequence>
<evidence type="ECO:0000313" key="3">
    <source>
        <dbReference type="Proteomes" id="UP000237105"/>
    </source>
</evidence>
<name>A0A2P5ABD3_PARAD</name>
<proteinExistence type="predicted"/>
<feature type="coiled-coil region" evidence="1">
    <location>
        <begin position="155"/>
        <end position="200"/>
    </location>
</feature>
<keyword evidence="3" id="KW-1185">Reference proteome</keyword>
<dbReference type="AlphaFoldDB" id="A0A2P5ABD3"/>
<keyword evidence="1" id="KW-0175">Coiled coil</keyword>
<accession>A0A2P5ABD3</accession>
<comment type="caution">
    <text evidence="2">The sequence shown here is derived from an EMBL/GenBank/DDBJ whole genome shotgun (WGS) entry which is preliminary data.</text>
</comment>
<protein>
    <submittedName>
        <fullName evidence="2">Uncharacterized protein</fullName>
    </submittedName>
</protein>
<organism evidence="2 3">
    <name type="scientific">Parasponia andersonii</name>
    <name type="common">Sponia andersonii</name>
    <dbReference type="NCBI Taxonomy" id="3476"/>
    <lineage>
        <taxon>Eukaryota</taxon>
        <taxon>Viridiplantae</taxon>
        <taxon>Streptophyta</taxon>
        <taxon>Embryophyta</taxon>
        <taxon>Tracheophyta</taxon>
        <taxon>Spermatophyta</taxon>
        <taxon>Magnoliopsida</taxon>
        <taxon>eudicotyledons</taxon>
        <taxon>Gunneridae</taxon>
        <taxon>Pentapetalae</taxon>
        <taxon>rosids</taxon>
        <taxon>fabids</taxon>
        <taxon>Rosales</taxon>
        <taxon>Cannabaceae</taxon>
        <taxon>Parasponia</taxon>
    </lineage>
</organism>
<evidence type="ECO:0000256" key="1">
    <source>
        <dbReference type="SAM" id="Coils"/>
    </source>
</evidence>